<dbReference type="Pfam" id="PF00665">
    <property type="entry name" value="rve"/>
    <property type="match status" value="1"/>
</dbReference>
<feature type="domain" description="Integrase catalytic" evidence="1">
    <location>
        <begin position="75"/>
        <end position="245"/>
    </location>
</feature>
<gene>
    <name evidence="2" type="ORF">DBT_2389</name>
</gene>
<dbReference type="InterPro" id="IPR012337">
    <property type="entry name" value="RNaseH-like_sf"/>
</dbReference>
<dbReference type="Proteomes" id="UP000093080">
    <property type="component" value="Unassembled WGS sequence"/>
</dbReference>
<dbReference type="InterPro" id="IPR036397">
    <property type="entry name" value="RNaseH_sf"/>
</dbReference>
<reference evidence="2 3" key="1">
    <citation type="submission" date="2016-06" db="EMBL/GenBank/DDBJ databases">
        <title>Respiratory ammonification of nitrate coupled to the oxidation of elemental sulfur in deep-sea autotrophic thermophilic bacteria.</title>
        <authorList>
            <person name="Slobodkina G.B."/>
            <person name="Mardanov A.V."/>
            <person name="Ravin N.V."/>
            <person name="Frolova A.A."/>
            <person name="Viryasiv M.B."/>
            <person name="Chernyh N.A."/>
            <person name="Bonch-Osmolovskaya E.A."/>
            <person name="Slobodkin A.I."/>
        </authorList>
    </citation>
    <scope>NUCLEOTIDE SEQUENCE [LARGE SCALE GENOMIC DNA]</scope>
    <source>
        <strain evidence="2 3">S69</strain>
    </source>
</reference>
<dbReference type="NCBIfam" id="NF033516">
    <property type="entry name" value="transpos_IS3"/>
    <property type="match status" value="1"/>
</dbReference>
<dbReference type="PROSITE" id="PS50994">
    <property type="entry name" value="INTEGRASE"/>
    <property type="match status" value="1"/>
</dbReference>
<name>A0A1B9F2X7_9BACT</name>
<dbReference type="PATRIC" id="fig|1156395.6.peg.2424"/>
<proteinExistence type="predicted"/>
<dbReference type="InterPro" id="IPR001584">
    <property type="entry name" value="Integrase_cat-core"/>
</dbReference>
<organism evidence="2 3">
    <name type="scientific">Dissulfuribacter thermophilus</name>
    <dbReference type="NCBI Taxonomy" id="1156395"/>
    <lineage>
        <taxon>Bacteria</taxon>
        <taxon>Pseudomonadati</taxon>
        <taxon>Thermodesulfobacteriota</taxon>
        <taxon>Dissulfuribacteria</taxon>
        <taxon>Dissulfuribacterales</taxon>
        <taxon>Dissulfuribacteraceae</taxon>
        <taxon>Dissulfuribacter</taxon>
    </lineage>
</organism>
<dbReference type="SUPFAM" id="SSF53098">
    <property type="entry name" value="Ribonuclease H-like"/>
    <property type="match status" value="1"/>
</dbReference>
<protein>
    <submittedName>
        <fullName evidence="2">Mobile element protein</fullName>
    </submittedName>
</protein>
<dbReference type="AlphaFoldDB" id="A0A1B9F2X7"/>
<dbReference type="Pfam" id="PF13276">
    <property type="entry name" value="HTH_21"/>
    <property type="match status" value="1"/>
</dbReference>
<evidence type="ECO:0000259" key="1">
    <source>
        <dbReference type="PROSITE" id="PS50994"/>
    </source>
</evidence>
<comment type="caution">
    <text evidence="2">The sequence shown here is derived from an EMBL/GenBank/DDBJ whole genome shotgun (WGS) entry which is preliminary data.</text>
</comment>
<dbReference type="EMBL" id="MAGO01000017">
    <property type="protein sequence ID" value="OCC14184.1"/>
    <property type="molecule type" value="Genomic_DNA"/>
</dbReference>
<dbReference type="PANTHER" id="PTHR46889">
    <property type="entry name" value="TRANSPOSASE INSF FOR INSERTION SEQUENCE IS3B-RELATED"/>
    <property type="match status" value="1"/>
</dbReference>
<keyword evidence="3" id="KW-1185">Reference proteome</keyword>
<sequence>MYYKPKGLSELDLVLMKAIDEQYLKTPYYGRRRMRHALKKRGYQVSEKKVRRLMQLMGLRAIAPGPFTSTKALEHKVFPYLLRDLKITRSNQVWSSDITYIPIMGNFMYLCAIIDWYSHKVVAWSLSTTLDAEFCVSCLERAIARYGAPEIFNSDQGSQFTSEEFIKILEKNKIRISMDGRGRFLDNIFIERLWRSLKYELIYIQEVVSVSELRKGLMTWFESYNKERFHQALGYQPPDDIYELNKAA</sequence>
<dbReference type="GO" id="GO:0015074">
    <property type="term" value="P:DNA integration"/>
    <property type="evidence" value="ECO:0007669"/>
    <property type="project" value="InterPro"/>
</dbReference>
<dbReference type="STRING" id="1156395.DBT_2389"/>
<dbReference type="PANTHER" id="PTHR46889:SF4">
    <property type="entry name" value="TRANSPOSASE INSO FOR INSERTION SEQUENCE ELEMENT IS911B-RELATED"/>
    <property type="match status" value="1"/>
</dbReference>
<dbReference type="GO" id="GO:0003676">
    <property type="term" value="F:nucleic acid binding"/>
    <property type="evidence" value="ECO:0007669"/>
    <property type="project" value="InterPro"/>
</dbReference>
<dbReference type="Gene3D" id="3.30.420.10">
    <property type="entry name" value="Ribonuclease H-like superfamily/Ribonuclease H"/>
    <property type="match status" value="1"/>
</dbReference>
<accession>A0A1B9F2X7</accession>
<dbReference type="InterPro" id="IPR048020">
    <property type="entry name" value="Transpos_IS3"/>
</dbReference>
<dbReference type="InterPro" id="IPR050900">
    <property type="entry name" value="Transposase_IS3/IS150/IS904"/>
</dbReference>
<dbReference type="InterPro" id="IPR025948">
    <property type="entry name" value="HTH-like_dom"/>
</dbReference>
<evidence type="ECO:0000313" key="2">
    <source>
        <dbReference type="EMBL" id="OCC14184.1"/>
    </source>
</evidence>
<evidence type="ECO:0000313" key="3">
    <source>
        <dbReference type="Proteomes" id="UP000093080"/>
    </source>
</evidence>